<dbReference type="InterPro" id="IPR006527">
    <property type="entry name" value="F-box-assoc_dom_typ1"/>
</dbReference>
<organism evidence="2 3">
    <name type="scientific">Spinacia oleracea</name>
    <name type="common">Spinach</name>
    <dbReference type="NCBI Taxonomy" id="3562"/>
    <lineage>
        <taxon>Eukaryota</taxon>
        <taxon>Viridiplantae</taxon>
        <taxon>Streptophyta</taxon>
        <taxon>Embryophyta</taxon>
        <taxon>Tracheophyta</taxon>
        <taxon>Spermatophyta</taxon>
        <taxon>Magnoliopsida</taxon>
        <taxon>eudicotyledons</taxon>
        <taxon>Gunneridae</taxon>
        <taxon>Pentapetalae</taxon>
        <taxon>Caryophyllales</taxon>
        <taxon>Chenopodiaceae</taxon>
        <taxon>Chenopodioideae</taxon>
        <taxon>Anserineae</taxon>
        <taxon>Spinacia</taxon>
    </lineage>
</organism>
<dbReference type="InterPro" id="IPR017451">
    <property type="entry name" value="F-box-assoc_interact_dom"/>
</dbReference>
<dbReference type="CDD" id="cd22157">
    <property type="entry name" value="F-box_AtFBW1-like"/>
    <property type="match status" value="1"/>
</dbReference>
<protein>
    <submittedName>
        <fullName evidence="3">F-box protein CPR1-like</fullName>
    </submittedName>
</protein>
<name>A0ABM3RW68_SPIOL</name>
<dbReference type="RefSeq" id="XP_056699864.1">
    <property type="nucleotide sequence ID" value="XM_056843886.1"/>
</dbReference>
<dbReference type="Pfam" id="PF07734">
    <property type="entry name" value="FBA_1"/>
    <property type="match status" value="1"/>
</dbReference>
<reference evidence="2" key="1">
    <citation type="journal article" date="2021" name="Nat. Commun.">
        <title>Genomic analyses provide insights into spinach domestication and the genetic basis of agronomic traits.</title>
        <authorList>
            <person name="Cai X."/>
            <person name="Sun X."/>
            <person name="Xu C."/>
            <person name="Sun H."/>
            <person name="Wang X."/>
            <person name="Ge C."/>
            <person name="Zhang Z."/>
            <person name="Wang Q."/>
            <person name="Fei Z."/>
            <person name="Jiao C."/>
            <person name="Wang Q."/>
        </authorList>
    </citation>
    <scope>NUCLEOTIDE SEQUENCE [LARGE SCALE GENOMIC DNA]</scope>
    <source>
        <strain evidence="2">cv. Varoflay</strain>
    </source>
</reference>
<dbReference type="NCBIfam" id="TIGR01640">
    <property type="entry name" value="F_box_assoc_1"/>
    <property type="match status" value="1"/>
</dbReference>
<dbReference type="Pfam" id="PF00646">
    <property type="entry name" value="F-box"/>
    <property type="match status" value="1"/>
</dbReference>
<dbReference type="InterPro" id="IPR015915">
    <property type="entry name" value="Kelch-typ_b-propeller"/>
</dbReference>
<accession>A0ABM3RW68</accession>
<dbReference type="PROSITE" id="PS50181">
    <property type="entry name" value="FBOX"/>
    <property type="match status" value="1"/>
</dbReference>
<gene>
    <name evidence="3" type="primary">LOC110806075</name>
</gene>
<dbReference type="InterPro" id="IPR011043">
    <property type="entry name" value="Gal_Oxase/kelch_b-propeller"/>
</dbReference>
<dbReference type="InterPro" id="IPR001810">
    <property type="entry name" value="F-box_dom"/>
</dbReference>
<dbReference type="SUPFAM" id="SSF50965">
    <property type="entry name" value="Galactose oxidase, central domain"/>
    <property type="match status" value="1"/>
</dbReference>
<dbReference type="Gene3D" id="1.20.1280.50">
    <property type="match status" value="1"/>
</dbReference>
<reference evidence="3" key="2">
    <citation type="submission" date="2025-08" db="UniProtKB">
        <authorList>
            <consortium name="RefSeq"/>
        </authorList>
    </citation>
    <scope>IDENTIFICATION</scope>
    <source>
        <tissue evidence="3">Leaf</tissue>
    </source>
</reference>
<dbReference type="Proteomes" id="UP000813463">
    <property type="component" value="Chromosome 4"/>
</dbReference>
<feature type="domain" description="F-box" evidence="1">
    <location>
        <begin position="1"/>
        <end position="43"/>
    </location>
</feature>
<keyword evidence="2" id="KW-1185">Reference proteome</keyword>
<evidence type="ECO:0000259" key="1">
    <source>
        <dbReference type="PROSITE" id="PS50181"/>
    </source>
</evidence>
<proteinExistence type="predicted"/>
<evidence type="ECO:0000313" key="3">
    <source>
        <dbReference type="RefSeq" id="XP_056699864.1"/>
    </source>
</evidence>
<dbReference type="PANTHER" id="PTHR31672">
    <property type="entry name" value="BNACNNG10540D PROTEIN"/>
    <property type="match status" value="1"/>
</dbReference>
<dbReference type="GeneID" id="110806075"/>
<dbReference type="InterPro" id="IPR036047">
    <property type="entry name" value="F-box-like_dom_sf"/>
</dbReference>
<dbReference type="PANTHER" id="PTHR31672:SF13">
    <property type="entry name" value="F-BOX PROTEIN CPR30-LIKE"/>
    <property type="match status" value="1"/>
</dbReference>
<sequence>MSALPTEIIAEILSRLPVKPLVQLKCVCKSWESLIKCPNFIKIHINQTLISNTDRHLLVSSQDSSLHSADLDLHPSHLSFSEHNHPLKHRKVVNILGSCNGVICISDDSKSDVFLYNPLTNSNRKLPANITPNLKEGSILFGFGYDSKSDDYKVLRLVQGFKFDKSCCNEAHVYSLNNNSWKAVQGMPHFPLYGDIQGVLVNDALHYIVISEELSLQQRLKIASFDLSTERFSLMKFPRHDHYLKTNWDHLEFYLRNLGGYLCVAVNYQTNAYAHTLPSFIDNELRNNMLYRADILVMKEYGNKESWNKLFSTCKMKLFPSCLSIKPVVYSKDGQKILLDIDSYQVGWYDSVSRKFEKLKAHELPNMVHPDSVIFVASLVSLEDKLHAKRGSLPKNNKSKESANFLSAGFKLKL</sequence>
<dbReference type="SUPFAM" id="SSF81383">
    <property type="entry name" value="F-box domain"/>
    <property type="match status" value="1"/>
</dbReference>
<dbReference type="SMART" id="SM00256">
    <property type="entry name" value="FBOX"/>
    <property type="match status" value="1"/>
</dbReference>
<evidence type="ECO:0000313" key="2">
    <source>
        <dbReference type="Proteomes" id="UP000813463"/>
    </source>
</evidence>
<dbReference type="Gene3D" id="2.120.10.80">
    <property type="entry name" value="Kelch-type beta propeller"/>
    <property type="match status" value="1"/>
</dbReference>
<dbReference type="InterPro" id="IPR050796">
    <property type="entry name" value="SCF_F-box_component"/>
</dbReference>